<name>A0AA41QFF0_9MICO</name>
<comment type="caution">
    <text evidence="1">The sequence shown here is derived from an EMBL/GenBank/DDBJ whole genome shotgun (WGS) entry which is preliminary data.</text>
</comment>
<proteinExistence type="predicted"/>
<dbReference type="InterPro" id="IPR038056">
    <property type="entry name" value="YjbR-like_sf"/>
</dbReference>
<evidence type="ECO:0000313" key="2">
    <source>
        <dbReference type="Proteomes" id="UP001165405"/>
    </source>
</evidence>
<dbReference type="RefSeq" id="WP_236088885.1">
    <property type="nucleotide sequence ID" value="NZ_JAKGSG010000025.1"/>
</dbReference>
<accession>A0AA41QFF0</accession>
<protein>
    <submittedName>
        <fullName evidence="1">MmcQ/YjbR family DNA-binding protein</fullName>
    </submittedName>
</protein>
<dbReference type="Gene3D" id="3.90.1150.30">
    <property type="match status" value="1"/>
</dbReference>
<dbReference type="AlphaFoldDB" id="A0AA41QFF0"/>
<dbReference type="Pfam" id="PF04237">
    <property type="entry name" value="YjbR"/>
    <property type="match status" value="1"/>
</dbReference>
<gene>
    <name evidence="1" type="ORF">L1785_08925</name>
</gene>
<dbReference type="EMBL" id="JAKGSG010000025">
    <property type="protein sequence ID" value="MCF4121104.1"/>
    <property type="molecule type" value="Genomic_DNA"/>
</dbReference>
<dbReference type="InterPro" id="IPR058532">
    <property type="entry name" value="YjbR/MT2646/Rv2570-like"/>
</dbReference>
<keyword evidence="2" id="KW-1185">Reference proteome</keyword>
<dbReference type="PANTHER" id="PTHR35145">
    <property type="entry name" value="CYTOPLASMIC PROTEIN-RELATED"/>
    <property type="match status" value="1"/>
</dbReference>
<sequence length="115" mass="12655">MGQADLLTYCLAKLGAEETDPWDEGGGVMKVGGKIFAFVGEATLGVKVASSTDEAQEWYQRYPDHVSTMAYIGRHGWITVRSDDGVVPPEELRELVDISYDMVVAALQKRLRPHG</sequence>
<dbReference type="PANTHER" id="PTHR35145:SF1">
    <property type="entry name" value="CYTOPLASMIC PROTEIN"/>
    <property type="match status" value="1"/>
</dbReference>
<dbReference type="Proteomes" id="UP001165405">
    <property type="component" value="Unassembled WGS sequence"/>
</dbReference>
<dbReference type="SUPFAM" id="SSF142906">
    <property type="entry name" value="YjbR-like"/>
    <property type="match status" value="1"/>
</dbReference>
<keyword evidence="1" id="KW-0238">DNA-binding</keyword>
<dbReference type="GO" id="GO:0003677">
    <property type="term" value="F:DNA binding"/>
    <property type="evidence" value="ECO:0007669"/>
    <property type="project" value="UniProtKB-KW"/>
</dbReference>
<dbReference type="InterPro" id="IPR007351">
    <property type="entry name" value="YjbR"/>
</dbReference>
<reference evidence="1" key="1">
    <citation type="submission" date="2022-01" db="EMBL/GenBank/DDBJ databases">
        <title>Antribacter sp. nov., isolated from Guizhou of China.</title>
        <authorList>
            <person name="Chengliang C."/>
            <person name="Ya Z."/>
        </authorList>
    </citation>
    <scope>NUCLEOTIDE SEQUENCE</scope>
    <source>
        <strain evidence="1">KLBMP 9083</strain>
    </source>
</reference>
<evidence type="ECO:0000313" key="1">
    <source>
        <dbReference type="EMBL" id="MCF4121104.1"/>
    </source>
</evidence>
<organism evidence="1 2">
    <name type="scientific">Antribacter soli</name>
    <dbReference type="NCBI Taxonomy" id="2910976"/>
    <lineage>
        <taxon>Bacteria</taxon>
        <taxon>Bacillati</taxon>
        <taxon>Actinomycetota</taxon>
        <taxon>Actinomycetes</taxon>
        <taxon>Micrococcales</taxon>
        <taxon>Promicromonosporaceae</taxon>
        <taxon>Antribacter</taxon>
    </lineage>
</organism>